<reference evidence="1" key="1">
    <citation type="journal article" date="2023" name="Plant J.">
        <title>The genome of the king protea, Protea cynaroides.</title>
        <authorList>
            <person name="Chang J."/>
            <person name="Duong T.A."/>
            <person name="Schoeman C."/>
            <person name="Ma X."/>
            <person name="Roodt D."/>
            <person name="Barker N."/>
            <person name="Li Z."/>
            <person name="Van de Peer Y."/>
            <person name="Mizrachi E."/>
        </authorList>
    </citation>
    <scope>NUCLEOTIDE SEQUENCE</scope>
    <source>
        <tissue evidence="1">Young leaves</tissue>
    </source>
</reference>
<dbReference type="GO" id="GO:0048367">
    <property type="term" value="P:shoot system development"/>
    <property type="evidence" value="ECO:0007669"/>
    <property type="project" value="InterPro"/>
</dbReference>
<organism evidence="1 2">
    <name type="scientific">Protea cynaroides</name>
    <dbReference type="NCBI Taxonomy" id="273540"/>
    <lineage>
        <taxon>Eukaryota</taxon>
        <taxon>Viridiplantae</taxon>
        <taxon>Streptophyta</taxon>
        <taxon>Embryophyta</taxon>
        <taxon>Tracheophyta</taxon>
        <taxon>Spermatophyta</taxon>
        <taxon>Magnoliopsida</taxon>
        <taxon>Proteales</taxon>
        <taxon>Proteaceae</taxon>
        <taxon>Protea</taxon>
    </lineage>
</organism>
<accession>A0A9Q0L305</accession>
<dbReference type="PANTHER" id="PTHR33070:SF129">
    <property type="entry name" value="DUF241 DOMAIN PROTEIN"/>
    <property type="match status" value="1"/>
</dbReference>
<keyword evidence="2" id="KW-1185">Reference proteome</keyword>
<dbReference type="GO" id="GO:0048364">
    <property type="term" value="P:root development"/>
    <property type="evidence" value="ECO:0007669"/>
    <property type="project" value="InterPro"/>
</dbReference>
<name>A0A9Q0L305_9MAGN</name>
<dbReference type="AlphaFoldDB" id="A0A9Q0L305"/>
<dbReference type="OrthoDB" id="1701699at2759"/>
<dbReference type="Proteomes" id="UP001141806">
    <property type="component" value="Unassembled WGS sequence"/>
</dbReference>
<evidence type="ECO:0000313" key="1">
    <source>
        <dbReference type="EMBL" id="KAJ4981439.1"/>
    </source>
</evidence>
<protein>
    <submittedName>
        <fullName evidence="1">Uncharacterized protein</fullName>
    </submittedName>
</protein>
<gene>
    <name evidence="1" type="ORF">NE237_032276</name>
</gene>
<comment type="caution">
    <text evidence="1">The sequence shown here is derived from an EMBL/GenBank/DDBJ whole genome shotgun (WGS) entry which is preliminary data.</text>
</comment>
<sequence>MAVSPLNPKTSYHARSISLPCESHPYTLKVEEQLEGLLRASKTTSTTSSLCHNLGCLKDLFDRVDDLLQFFQTQQALTDDHQERDIINQVLDGSLRLLDVCGTIREVLSKMMDLVQVLRLSLRRRRGCKSDLKKEVMTYLSSRRQLKKGIHKCLGQMKGACLLPIDKGYSVNVVLMLKEVEVITLCVLESLLSFVYGPITKSKPRKWSLICKLMQTKKKTCWVGEDEDSSEVEKVDVALSTFVTQNLCKDGDTDTGMIRVQRIQTQLEAMEVVIKGLQDGLESVFRSIMKSRVSLLNILSQ</sequence>
<dbReference type="PANTHER" id="PTHR33070">
    <property type="entry name" value="OS06G0725500 PROTEIN"/>
    <property type="match status" value="1"/>
</dbReference>
<dbReference type="Pfam" id="PF03087">
    <property type="entry name" value="BPS1"/>
    <property type="match status" value="1"/>
</dbReference>
<evidence type="ECO:0000313" key="2">
    <source>
        <dbReference type="Proteomes" id="UP001141806"/>
    </source>
</evidence>
<dbReference type="InterPro" id="IPR004320">
    <property type="entry name" value="BPS1_pln"/>
</dbReference>
<proteinExistence type="predicted"/>
<dbReference type="EMBL" id="JAMYWD010000001">
    <property type="protein sequence ID" value="KAJ4981439.1"/>
    <property type="molecule type" value="Genomic_DNA"/>
</dbReference>